<dbReference type="SUPFAM" id="SSF55307">
    <property type="entry name" value="Tubulin C-terminal domain-like"/>
    <property type="match status" value="1"/>
</dbReference>
<dbReference type="Pfam" id="PF12327">
    <property type="entry name" value="FtsZ_C"/>
    <property type="match status" value="1"/>
</dbReference>
<keyword evidence="4 5" id="KW-0717">Septation</keyword>
<organism evidence="9 10">
    <name type="scientific">candidate division MSBL1 archaeon SCGC-AAA382N08</name>
    <dbReference type="NCBI Taxonomy" id="1698285"/>
    <lineage>
        <taxon>Archaea</taxon>
        <taxon>Methanobacteriati</taxon>
        <taxon>Methanobacteriota</taxon>
        <taxon>candidate division MSBL1</taxon>
    </lineage>
</organism>
<feature type="domain" description="Tubulin/FtsZ 2-layer sandwich" evidence="8">
    <location>
        <begin position="216"/>
        <end position="333"/>
    </location>
</feature>
<keyword evidence="10" id="KW-1185">Reference proteome</keyword>
<evidence type="ECO:0000256" key="6">
    <source>
        <dbReference type="NCBIfam" id="TIGR00065"/>
    </source>
</evidence>
<dbReference type="InterPro" id="IPR008280">
    <property type="entry name" value="Tub_FtsZ_C"/>
</dbReference>
<dbReference type="NCBIfam" id="TIGR00065">
    <property type="entry name" value="ftsZ"/>
    <property type="match status" value="1"/>
</dbReference>
<protein>
    <recommendedName>
        <fullName evidence="5 6">Cell division protein FtsZ</fullName>
    </recommendedName>
</protein>
<dbReference type="InterPro" id="IPR036525">
    <property type="entry name" value="Tubulin/FtsZ_GTPase_sf"/>
</dbReference>
<feature type="binding site" evidence="5">
    <location>
        <begin position="31"/>
        <end position="35"/>
    </location>
    <ligand>
        <name>GTP</name>
        <dbReference type="ChEBI" id="CHEBI:37565"/>
    </ligand>
</feature>
<feature type="domain" description="Tubulin/FtsZ GTPase" evidence="7">
    <location>
        <begin position="23"/>
        <end position="214"/>
    </location>
</feature>
<keyword evidence="3 5" id="KW-0342">GTP-binding</keyword>
<dbReference type="PANTHER" id="PTHR30314">
    <property type="entry name" value="CELL DIVISION PROTEIN FTSZ-RELATED"/>
    <property type="match status" value="1"/>
</dbReference>
<dbReference type="EMBL" id="LHYJ01000004">
    <property type="protein sequence ID" value="KXB08724.1"/>
    <property type="molecule type" value="Genomic_DNA"/>
</dbReference>
<dbReference type="InterPro" id="IPR037103">
    <property type="entry name" value="Tubulin/FtsZ-like_C"/>
</dbReference>
<comment type="function">
    <text evidence="5">Essential cell division protein that forms a contractile ring structure (Z ring) at the future cell division site. The regulation of the ring assembly controls the timing and the location of cell division. One of the functions of the FtsZ ring is to recruit other cell division proteins to the septum to produce a new cell wall between the dividing cells. Binds GTP and shows GTPase activity.</text>
</comment>
<dbReference type="InterPro" id="IPR000158">
    <property type="entry name" value="Cell_div_FtsZ"/>
</dbReference>
<keyword evidence="5" id="KW-0131">Cell cycle</keyword>
<dbReference type="SMART" id="SM00865">
    <property type="entry name" value="Tubulin_C"/>
    <property type="match status" value="1"/>
</dbReference>
<dbReference type="GO" id="GO:0043093">
    <property type="term" value="P:FtsZ-dependent cytokinesis"/>
    <property type="evidence" value="ECO:0007669"/>
    <property type="project" value="UniProtKB-UniRule"/>
</dbReference>
<dbReference type="SMART" id="SM00864">
    <property type="entry name" value="Tubulin"/>
    <property type="match status" value="1"/>
</dbReference>
<evidence type="ECO:0000313" key="9">
    <source>
        <dbReference type="EMBL" id="KXB08724.1"/>
    </source>
</evidence>
<dbReference type="Proteomes" id="UP000070175">
    <property type="component" value="Unassembled WGS sequence"/>
</dbReference>
<evidence type="ECO:0000259" key="7">
    <source>
        <dbReference type="SMART" id="SM00864"/>
    </source>
</evidence>
<dbReference type="SUPFAM" id="SSF52490">
    <property type="entry name" value="Tubulin nucleotide-binding domain-like"/>
    <property type="match status" value="1"/>
</dbReference>
<dbReference type="GO" id="GO:0005737">
    <property type="term" value="C:cytoplasm"/>
    <property type="evidence" value="ECO:0007669"/>
    <property type="project" value="UniProtKB-SubCell"/>
</dbReference>
<dbReference type="HAMAP" id="MF_00909">
    <property type="entry name" value="FtsZ"/>
    <property type="match status" value="1"/>
</dbReference>
<feature type="binding site" evidence="5">
    <location>
        <begin position="118"/>
        <end position="120"/>
    </location>
    <ligand>
        <name>GTP</name>
        <dbReference type="ChEBI" id="CHEBI:37565"/>
    </ligand>
</feature>
<comment type="similarity">
    <text evidence="1 5">Belongs to the FtsZ family.</text>
</comment>
<dbReference type="CDD" id="cd02201">
    <property type="entry name" value="FtsZ_type1"/>
    <property type="match status" value="1"/>
</dbReference>
<keyword evidence="2 5" id="KW-0547">Nucleotide-binding</keyword>
<sequence>MIMKNARSESTESEELSNDIVPDILVIGCGGAGCNTVSHMVEEEIEGVDLAAVNTDAQDLLYTGVDEKIIIGKEITGGLGTGSDYSKGEKAALENRESLREALSGYELVFVTCGLGGGTGTGAGHVIADLARGVGALAVGVVTLPFESEGKRRNENAVEGLFNFKSSADTTIVIPDDRLLDIAPDLSLEEAFRLADSVLVETITGVTELLSETGLINLDFGDVRATFKDGGMGVVGFGEAKGDSRANFAVRDALQNPLLDINIEHAKRALINITGSSDMTLDEAEEIAGIISDKLDPDARIAWGARVSEDLDNTVMATLIVSGAEKLKGRDDMMDLGLDSL</sequence>
<reference evidence="9 10" key="1">
    <citation type="journal article" date="2016" name="Sci. Rep.">
        <title>Metabolic traits of an uncultured archaeal lineage -MSBL1- from brine pools of the Red Sea.</title>
        <authorList>
            <person name="Mwirichia R."/>
            <person name="Alam I."/>
            <person name="Rashid M."/>
            <person name="Vinu M."/>
            <person name="Ba-Alawi W."/>
            <person name="Anthony Kamau A."/>
            <person name="Kamanda Ngugi D."/>
            <person name="Goker M."/>
            <person name="Klenk H.P."/>
            <person name="Bajic V."/>
            <person name="Stingl U."/>
        </authorList>
    </citation>
    <scope>NUCLEOTIDE SEQUENCE [LARGE SCALE GENOMIC DNA]</scope>
    <source>
        <strain evidence="9">SCGC-AAA382N08</strain>
    </source>
</reference>
<dbReference type="GO" id="GO:0003924">
    <property type="term" value="F:GTPase activity"/>
    <property type="evidence" value="ECO:0007669"/>
    <property type="project" value="UniProtKB-UniRule"/>
</dbReference>
<gene>
    <name evidence="5" type="primary">ftsZ</name>
    <name evidence="9" type="ORF">AKJ56_00480</name>
</gene>
<feature type="binding site" evidence="5">
    <location>
        <position position="149"/>
    </location>
    <ligand>
        <name>GTP</name>
        <dbReference type="ChEBI" id="CHEBI:37565"/>
    </ligand>
</feature>
<keyword evidence="5" id="KW-0963">Cytoplasm</keyword>
<dbReference type="InterPro" id="IPR003008">
    <property type="entry name" value="Tubulin_FtsZ_GTPase"/>
</dbReference>
<feature type="binding site" evidence="5">
    <location>
        <position position="196"/>
    </location>
    <ligand>
        <name>GTP</name>
        <dbReference type="ChEBI" id="CHEBI:37565"/>
    </ligand>
</feature>
<dbReference type="InterPro" id="IPR024757">
    <property type="entry name" value="FtsZ_C"/>
</dbReference>
<feature type="binding site" evidence="5">
    <location>
        <position position="153"/>
    </location>
    <ligand>
        <name>GTP</name>
        <dbReference type="ChEBI" id="CHEBI:37565"/>
    </ligand>
</feature>
<dbReference type="PATRIC" id="fig|1698285.3.peg.408"/>
<dbReference type="GO" id="GO:0005525">
    <property type="term" value="F:GTP binding"/>
    <property type="evidence" value="ECO:0007669"/>
    <property type="project" value="UniProtKB-UniRule"/>
</dbReference>
<evidence type="ECO:0000256" key="1">
    <source>
        <dbReference type="ARBA" id="ARBA00009690"/>
    </source>
</evidence>
<dbReference type="PANTHER" id="PTHR30314:SF3">
    <property type="entry name" value="MITOCHONDRIAL DIVISION PROTEIN FSZA"/>
    <property type="match status" value="1"/>
</dbReference>
<evidence type="ECO:0000259" key="8">
    <source>
        <dbReference type="SMART" id="SM00865"/>
    </source>
</evidence>
<dbReference type="PROSITE" id="PS51257">
    <property type="entry name" value="PROKAR_LIPOPROTEIN"/>
    <property type="match status" value="1"/>
</dbReference>
<comment type="subunit">
    <text evidence="5">Homodimer. Polymerizes to form a dynamic ring structure in a strictly GTP-dependent manner. Interacts directly with several other division proteins.</text>
</comment>
<dbReference type="InterPro" id="IPR045061">
    <property type="entry name" value="FtsZ/CetZ"/>
</dbReference>
<accession>A0A133VQJ4</accession>
<dbReference type="Pfam" id="PF00091">
    <property type="entry name" value="Tubulin"/>
    <property type="match status" value="1"/>
</dbReference>
<proteinExistence type="inferred from homology"/>
<dbReference type="GO" id="GO:0032153">
    <property type="term" value="C:cell division site"/>
    <property type="evidence" value="ECO:0007669"/>
    <property type="project" value="UniProtKB-UniRule"/>
</dbReference>
<dbReference type="InterPro" id="IPR018316">
    <property type="entry name" value="Tubulin/FtsZ_2-layer-sand-dom"/>
</dbReference>
<evidence type="ECO:0000256" key="2">
    <source>
        <dbReference type="ARBA" id="ARBA00022741"/>
    </source>
</evidence>
<dbReference type="Gene3D" id="3.30.1330.20">
    <property type="entry name" value="Tubulin/FtsZ, C-terminal domain"/>
    <property type="match status" value="1"/>
</dbReference>
<comment type="caution">
    <text evidence="9">The sequence shown here is derived from an EMBL/GenBank/DDBJ whole genome shotgun (WGS) entry which is preliminary data.</text>
</comment>
<keyword evidence="5" id="KW-0132">Cell division</keyword>
<dbReference type="AlphaFoldDB" id="A0A133VQJ4"/>
<evidence type="ECO:0000256" key="5">
    <source>
        <dbReference type="HAMAP-Rule" id="MF_00909"/>
    </source>
</evidence>
<name>A0A133VQJ4_9EURY</name>
<evidence type="ECO:0000256" key="4">
    <source>
        <dbReference type="ARBA" id="ARBA00023210"/>
    </source>
</evidence>
<comment type="subcellular location">
    <subcellularLocation>
        <location evidence="5">Cytoplasm</location>
    </subcellularLocation>
    <text evidence="5">Assembles at midcell at the inner surface of the cytoplasmic membrane.</text>
</comment>
<evidence type="ECO:0000313" key="10">
    <source>
        <dbReference type="Proteomes" id="UP000070175"/>
    </source>
</evidence>
<dbReference type="PRINTS" id="PR00423">
    <property type="entry name" value="CELLDVISFTSZ"/>
</dbReference>
<dbReference type="GO" id="GO:0051258">
    <property type="term" value="P:protein polymerization"/>
    <property type="evidence" value="ECO:0007669"/>
    <property type="project" value="UniProtKB-UniRule"/>
</dbReference>
<dbReference type="Gene3D" id="3.40.50.1440">
    <property type="entry name" value="Tubulin/FtsZ, GTPase domain"/>
    <property type="match status" value="1"/>
</dbReference>
<evidence type="ECO:0000256" key="3">
    <source>
        <dbReference type="ARBA" id="ARBA00023134"/>
    </source>
</evidence>